<reference evidence="2" key="1">
    <citation type="submission" date="2017-03" db="EMBL/GenBank/DDBJ databases">
        <authorList>
            <person name="Herbold C."/>
        </authorList>
    </citation>
    <scope>NUCLEOTIDE SEQUENCE [LARGE SCALE GENOMIC DNA]</scope>
</reference>
<accession>A0A2H1FGX3</accession>
<dbReference type="EMBL" id="LT841358">
    <property type="protein sequence ID" value="SMH72020.1"/>
    <property type="molecule type" value="Genomic_DNA"/>
</dbReference>
<sequence>MRYKITWYETITGIPETVEIDVPEVKIGTVIIPFDIIKN</sequence>
<organism evidence="1 2">
    <name type="scientific">Candidatus Nitrosotalea okcheonensis</name>
    <dbReference type="NCBI Taxonomy" id="1903276"/>
    <lineage>
        <taxon>Archaea</taxon>
        <taxon>Nitrososphaerota</taxon>
        <taxon>Nitrososphaeria</taxon>
        <taxon>Nitrosotaleales</taxon>
        <taxon>Nitrosotaleaceae</taxon>
        <taxon>Nitrosotalea</taxon>
    </lineage>
</organism>
<dbReference type="Proteomes" id="UP000230607">
    <property type="component" value="Chromosome 1"/>
</dbReference>
<dbReference type="AlphaFoldDB" id="A0A2H1FGX3"/>
<evidence type="ECO:0000313" key="2">
    <source>
        <dbReference type="Proteomes" id="UP000230607"/>
    </source>
</evidence>
<proteinExistence type="predicted"/>
<gene>
    <name evidence="1" type="ORF">NCS_11832</name>
</gene>
<evidence type="ECO:0000313" key="1">
    <source>
        <dbReference type="EMBL" id="SMH72020.1"/>
    </source>
</evidence>
<protein>
    <submittedName>
        <fullName evidence="1">Uncharacterized protein</fullName>
    </submittedName>
</protein>
<keyword evidence="2" id="KW-1185">Reference proteome</keyword>
<name>A0A2H1FGX3_9ARCH</name>